<dbReference type="AlphaFoldDB" id="B8JC55"/>
<dbReference type="RefSeq" id="WP_012524700.1">
    <property type="nucleotide sequence ID" value="NC_011891.1"/>
</dbReference>
<dbReference type="InterPro" id="IPR050322">
    <property type="entry name" value="Fe-S_cluster_asmbl/transfer"/>
</dbReference>
<name>B8JC55_ANAD2</name>
<protein>
    <submittedName>
        <fullName evidence="3">Iron-sulfur cluster assembly accessory protein</fullName>
    </submittedName>
</protein>
<feature type="domain" description="Core" evidence="2">
    <location>
        <begin position="5"/>
        <end position="106"/>
    </location>
</feature>
<organism evidence="3 4">
    <name type="scientific">Anaeromyxobacter dehalogenans (strain ATCC BAA-258 / DSM 21875 / 2CP-1)</name>
    <dbReference type="NCBI Taxonomy" id="455488"/>
    <lineage>
        <taxon>Bacteria</taxon>
        <taxon>Pseudomonadati</taxon>
        <taxon>Myxococcota</taxon>
        <taxon>Myxococcia</taxon>
        <taxon>Myxococcales</taxon>
        <taxon>Cystobacterineae</taxon>
        <taxon>Anaeromyxobacteraceae</taxon>
        <taxon>Anaeromyxobacter</taxon>
    </lineage>
</organism>
<evidence type="ECO:0000313" key="4">
    <source>
        <dbReference type="Proteomes" id="UP000007089"/>
    </source>
</evidence>
<dbReference type="GO" id="GO:0016226">
    <property type="term" value="P:iron-sulfur cluster assembly"/>
    <property type="evidence" value="ECO:0007669"/>
    <property type="project" value="InterPro"/>
</dbReference>
<gene>
    <name evidence="3" type="ordered locus">A2cp1_0620</name>
</gene>
<sequence length="110" mass="11627">MAAAIEISEKAAVQIKALGAQKGTPAGGLRLGVKGGGCSGLSYFIDWSNEPARFDQVIERDGARVFVDPKSAVFLAGTVIDWQQTLMQTGFVFRNPNVKSACGCGESFTI</sequence>
<dbReference type="PANTHER" id="PTHR10072:SF41">
    <property type="entry name" value="IRON-SULFUR CLUSTER ASSEMBLY 1 HOMOLOG, MITOCHONDRIAL"/>
    <property type="match status" value="1"/>
</dbReference>
<dbReference type="KEGG" id="acp:A2cp1_0620"/>
<accession>B8JC55</accession>
<reference evidence="3" key="1">
    <citation type="submission" date="2009-01" db="EMBL/GenBank/DDBJ databases">
        <title>Complete sequence of Anaeromyxobacter dehalogenans 2CP-1.</title>
        <authorList>
            <consortium name="US DOE Joint Genome Institute"/>
            <person name="Lucas S."/>
            <person name="Copeland A."/>
            <person name="Lapidus A."/>
            <person name="Glavina del Rio T."/>
            <person name="Dalin E."/>
            <person name="Tice H."/>
            <person name="Bruce D."/>
            <person name="Goodwin L."/>
            <person name="Pitluck S."/>
            <person name="Saunders E."/>
            <person name="Brettin T."/>
            <person name="Detter J.C."/>
            <person name="Han C."/>
            <person name="Larimer F."/>
            <person name="Land M."/>
            <person name="Hauser L."/>
            <person name="Kyrpides N."/>
            <person name="Ovchinnikova G."/>
            <person name="Beliaev A.S."/>
            <person name="Richardson P."/>
        </authorList>
    </citation>
    <scope>NUCLEOTIDE SEQUENCE</scope>
    <source>
        <strain evidence="3">2CP-1</strain>
    </source>
</reference>
<dbReference type="InterPro" id="IPR016092">
    <property type="entry name" value="ATAP"/>
</dbReference>
<keyword evidence="4" id="KW-1185">Reference proteome</keyword>
<dbReference type="Proteomes" id="UP000007089">
    <property type="component" value="Chromosome"/>
</dbReference>
<dbReference type="EMBL" id="CP001359">
    <property type="protein sequence ID" value="ACL63977.1"/>
    <property type="molecule type" value="Genomic_DNA"/>
</dbReference>
<dbReference type="GO" id="GO:0051537">
    <property type="term" value="F:2 iron, 2 sulfur cluster binding"/>
    <property type="evidence" value="ECO:0007669"/>
    <property type="project" value="UniProtKB-ARBA"/>
</dbReference>
<comment type="similarity">
    <text evidence="1">Belongs to the HesB/IscA family.</text>
</comment>
<dbReference type="PANTHER" id="PTHR10072">
    <property type="entry name" value="IRON-SULFUR CLUSTER ASSEMBLY PROTEIN"/>
    <property type="match status" value="1"/>
</dbReference>
<dbReference type="InterPro" id="IPR017870">
    <property type="entry name" value="FeS_cluster_insertion_CS"/>
</dbReference>
<dbReference type="HOGENOM" id="CLU_069054_4_2_7"/>
<dbReference type="SUPFAM" id="SSF89360">
    <property type="entry name" value="HesB-like domain"/>
    <property type="match status" value="1"/>
</dbReference>
<dbReference type="InterPro" id="IPR000361">
    <property type="entry name" value="ATAP_core_dom"/>
</dbReference>
<dbReference type="NCBIfam" id="TIGR00049">
    <property type="entry name" value="iron-sulfur cluster assembly accessory protein"/>
    <property type="match status" value="1"/>
</dbReference>
<evidence type="ECO:0000313" key="3">
    <source>
        <dbReference type="EMBL" id="ACL63977.1"/>
    </source>
</evidence>
<dbReference type="Gene3D" id="2.60.300.12">
    <property type="entry name" value="HesB-like domain"/>
    <property type="match status" value="1"/>
</dbReference>
<dbReference type="Pfam" id="PF01521">
    <property type="entry name" value="Fe-S_biosyn"/>
    <property type="match status" value="1"/>
</dbReference>
<proteinExistence type="inferred from homology"/>
<dbReference type="InterPro" id="IPR035903">
    <property type="entry name" value="HesB-like_dom_sf"/>
</dbReference>
<evidence type="ECO:0000259" key="2">
    <source>
        <dbReference type="Pfam" id="PF01521"/>
    </source>
</evidence>
<evidence type="ECO:0000256" key="1">
    <source>
        <dbReference type="ARBA" id="ARBA00006718"/>
    </source>
</evidence>
<dbReference type="GO" id="GO:0005737">
    <property type="term" value="C:cytoplasm"/>
    <property type="evidence" value="ECO:0007669"/>
    <property type="project" value="TreeGrafter"/>
</dbReference>
<dbReference type="PROSITE" id="PS01152">
    <property type="entry name" value="HESB"/>
    <property type="match status" value="1"/>
</dbReference>